<evidence type="ECO:0000313" key="2">
    <source>
        <dbReference type="EMBL" id="MBP2619884.1"/>
    </source>
</evidence>
<accession>A0ABS5ATI3</accession>
<dbReference type="RefSeq" id="WP_209550544.1">
    <property type="nucleotide sequence ID" value="NZ_QFAY01000001.1"/>
</dbReference>
<feature type="transmembrane region" description="Helical" evidence="1">
    <location>
        <begin position="197"/>
        <end position="217"/>
    </location>
</feature>
<organism evidence="2 3">
    <name type="scientific">Streptococcus panodentis</name>
    <dbReference type="NCBI Taxonomy" id="1581472"/>
    <lineage>
        <taxon>Bacteria</taxon>
        <taxon>Bacillati</taxon>
        <taxon>Bacillota</taxon>
        <taxon>Bacilli</taxon>
        <taxon>Lactobacillales</taxon>
        <taxon>Streptococcaceae</taxon>
        <taxon>Streptococcus</taxon>
    </lineage>
</organism>
<feature type="transmembrane region" description="Helical" evidence="1">
    <location>
        <begin position="320"/>
        <end position="353"/>
    </location>
</feature>
<sequence>MSKIIAKRVSNYELFFDLAFVLAISQLTAAIHVDHVGWEQVLSFIATNTVMLSIWNNEAYYYNRYGDSRAADIYTVILLMLWVGNLALSFTFDVKIFQQDSSPVIAFNTFLILSYLTIALQYYFKGRKLGFSKDIKLRIGLLSFYSLLLLPIATGILPFSLYLLPLYFLPLFQPLFLRNYLICNSFNFPHALERNQLLTIITFGESVIAAIRTYPLAQRPFEGVALFLGIGFLFAFYIVQTFININHHQKASPVVLYYAHIVIIISLMFFTVGIEFLANEHHHDLGLAFFIFSILAFFAGTLSTSYYNHELYRLDKTVLIQYAAILLLGTLSFYLLSQSIMLLGLALVAMSFLMQRTSMRYRRLMRERHRIPHPDPTQNLRDFS</sequence>
<dbReference type="EMBL" id="QFAY01000001">
    <property type="protein sequence ID" value="MBP2619884.1"/>
    <property type="molecule type" value="Genomic_DNA"/>
</dbReference>
<feature type="transmembrane region" description="Helical" evidence="1">
    <location>
        <begin position="285"/>
        <end position="308"/>
    </location>
</feature>
<feature type="transmembrane region" description="Helical" evidence="1">
    <location>
        <begin position="104"/>
        <end position="124"/>
    </location>
</feature>
<proteinExistence type="predicted"/>
<keyword evidence="3" id="KW-1185">Reference proteome</keyword>
<gene>
    <name evidence="2" type="ORF">DHL47_00750</name>
</gene>
<dbReference type="Pfam" id="PF06772">
    <property type="entry name" value="LtrA"/>
    <property type="match status" value="1"/>
</dbReference>
<comment type="caution">
    <text evidence="2">The sequence shown here is derived from an EMBL/GenBank/DDBJ whole genome shotgun (WGS) entry which is preliminary data.</text>
</comment>
<feature type="transmembrane region" description="Helical" evidence="1">
    <location>
        <begin position="40"/>
        <end position="61"/>
    </location>
</feature>
<name>A0ABS5ATI3_9STRE</name>
<keyword evidence="1" id="KW-1133">Transmembrane helix</keyword>
<evidence type="ECO:0000313" key="3">
    <source>
        <dbReference type="Proteomes" id="UP001519349"/>
    </source>
</evidence>
<dbReference type="InterPro" id="IPR010640">
    <property type="entry name" value="Low_temperature_requirement_A"/>
</dbReference>
<dbReference type="PANTHER" id="PTHR36840">
    <property type="entry name" value="BLL5714 PROTEIN"/>
    <property type="match status" value="1"/>
</dbReference>
<feature type="transmembrane region" description="Helical" evidence="1">
    <location>
        <begin position="255"/>
        <end position="278"/>
    </location>
</feature>
<keyword evidence="1" id="KW-0812">Transmembrane</keyword>
<keyword evidence="1" id="KW-0472">Membrane</keyword>
<feature type="transmembrane region" description="Helical" evidence="1">
    <location>
        <begin position="144"/>
        <end position="168"/>
    </location>
</feature>
<protein>
    <submittedName>
        <fullName evidence="2">Low temperature requirement protein A</fullName>
    </submittedName>
</protein>
<feature type="transmembrane region" description="Helical" evidence="1">
    <location>
        <begin position="224"/>
        <end position="243"/>
    </location>
</feature>
<dbReference type="Proteomes" id="UP001519349">
    <property type="component" value="Unassembled WGS sequence"/>
</dbReference>
<feature type="transmembrane region" description="Helical" evidence="1">
    <location>
        <begin position="73"/>
        <end position="92"/>
    </location>
</feature>
<dbReference type="PANTHER" id="PTHR36840:SF1">
    <property type="entry name" value="BLL5714 PROTEIN"/>
    <property type="match status" value="1"/>
</dbReference>
<reference evidence="2 3" key="1">
    <citation type="submission" date="2018-05" db="EMBL/GenBank/DDBJ databases">
        <title>Draft genome sequence of Streptococcus panodentis CCUG 70867T.</title>
        <authorList>
            <person name="Salva-Serra F."/>
            <person name="Mendez V."/>
            <person name="Jaen-Luchoro D."/>
            <person name="Gonzales-Siles L."/>
            <person name="Karlsson R."/>
            <person name="Engstrom-Jakobsson H."/>
            <person name="Busquets A."/>
            <person name="Gomila M."/>
            <person name="Pineiro-Iglesias B."/>
            <person name="Bennasar-Figueras A."/>
            <person name="Seeger M."/>
            <person name="Moore E."/>
        </authorList>
    </citation>
    <scope>NUCLEOTIDE SEQUENCE [LARGE SCALE GENOMIC DNA]</scope>
    <source>
        <strain evidence="2 3">CCUG 70867</strain>
    </source>
</reference>
<evidence type="ECO:0000256" key="1">
    <source>
        <dbReference type="SAM" id="Phobius"/>
    </source>
</evidence>